<dbReference type="EMBL" id="SWKV01000003">
    <property type="protein sequence ID" value="KAF3047154.1"/>
    <property type="molecule type" value="Genomic_DNA"/>
</dbReference>
<evidence type="ECO:0000313" key="2">
    <source>
        <dbReference type="EMBL" id="KAF3047154.1"/>
    </source>
</evidence>
<organism evidence="2 3">
    <name type="scientific">Didymella heteroderae</name>
    <dbReference type="NCBI Taxonomy" id="1769908"/>
    <lineage>
        <taxon>Eukaryota</taxon>
        <taxon>Fungi</taxon>
        <taxon>Dikarya</taxon>
        <taxon>Ascomycota</taxon>
        <taxon>Pezizomycotina</taxon>
        <taxon>Dothideomycetes</taxon>
        <taxon>Pleosporomycetidae</taxon>
        <taxon>Pleosporales</taxon>
        <taxon>Pleosporineae</taxon>
        <taxon>Didymellaceae</taxon>
        <taxon>Didymella</taxon>
    </lineage>
</organism>
<sequence length="141" mass="15678">MLRDRFPLFAALILALLVAIASANRHKKPSPPPTCETTCLLKMRKCAPTCEDSNMRTSKIVISLMALFATTAIAGRDKKPQRTCDDCTTKLHKCESDCHKWYDDPTAYAVCAQHACICEVGKDEFCRHKCDIGGEGSLCFY</sequence>
<feature type="signal peptide" evidence="1">
    <location>
        <begin position="1"/>
        <end position="23"/>
    </location>
</feature>
<reference evidence="2" key="1">
    <citation type="submission" date="2019-04" db="EMBL/GenBank/DDBJ databases">
        <title>Sequencing of skin fungus with MAO and IRED activity.</title>
        <authorList>
            <person name="Marsaioli A.J."/>
            <person name="Bonatto J.M.C."/>
            <person name="Reis Junior O."/>
        </authorList>
    </citation>
    <scope>NUCLEOTIDE SEQUENCE</scope>
    <source>
        <strain evidence="2">28M1</strain>
    </source>
</reference>
<keyword evidence="1" id="KW-0732">Signal</keyword>
<name>A0A9P5C5X1_9PLEO</name>
<proteinExistence type="predicted"/>
<keyword evidence="3" id="KW-1185">Reference proteome</keyword>
<comment type="caution">
    <text evidence="2">The sequence shown here is derived from an EMBL/GenBank/DDBJ whole genome shotgun (WGS) entry which is preliminary data.</text>
</comment>
<protein>
    <submittedName>
        <fullName evidence="2">Uncharacterized protein</fullName>
    </submittedName>
</protein>
<gene>
    <name evidence="2" type="ORF">E8E12_011492</name>
</gene>
<evidence type="ECO:0000313" key="3">
    <source>
        <dbReference type="Proteomes" id="UP000758155"/>
    </source>
</evidence>
<dbReference type="AlphaFoldDB" id="A0A9P5C5X1"/>
<dbReference type="Proteomes" id="UP000758155">
    <property type="component" value="Unassembled WGS sequence"/>
</dbReference>
<dbReference type="OrthoDB" id="10408446at2759"/>
<evidence type="ECO:0000256" key="1">
    <source>
        <dbReference type="SAM" id="SignalP"/>
    </source>
</evidence>
<accession>A0A9P5C5X1</accession>
<feature type="chain" id="PRO_5040109045" evidence="1">
    <location>
        <begin position="24"/>
        <end position="141"/>
    </location>
</feature>